<evidence type="ECO:0000313" key="3">
    <source>
        <dbReference type="Proteomes" id="UP000324222"/>
    </source>
</evidence>
<feature type="compositionally biased region" description="Low complexity" evidence="1">
    <location>
        <begin position="51"/>
        <end position="74"/>
    </location>
</feature>
<feature type="region of interest" description="Disordered" evidence="1">
    <location>
        <begin position="1"/>
        <end position="80"/>
    </location>
</feature>
<sequence length="80" mass="8816">MQGEAARQTLSSGEWRAAFQLSSRRPLGQVHSGNPKQHSTNEIRHCNIPPTTTTTTTNNNNSSSSSSNNNNNNKNNKEYT</sequence>
<protein>
    <submittedName>
        <fullName evidence="2">Uncharacterized protein</fullName>
    </submittedName>
</protein>
<dbReference type="Proteomes" id="UP000324222">
    <property type="component" value="Unassembled WGS sequence"/>
</dbReference>
<organism evidence="2 3">
    <name type="scientific">Portunus trituberculatus</name>
    <name type="common">Swimming crab</name>
    <name type="synonym">Neptunus trituberculatus</name>
    <dbReference type="NCBI Taxonomy" id="210409"/>
    <lineage>
        <taxon>Eukaryota</taxon>
        <taxon>Metazoa</taxon>
        <taxon>Ecdysozoa</taxon>
        <taxon>Arthropoda</taxon>
        <taxon>Crustacea</taxon>
        <taxon>Multicrustacea</taxon>
        <taxon>Malacostraca</taxon>
        <taxon>Eumalacostraca</taxon>
        <taxon>Eucarida</taxon>
        <taxon>Decapoda</taxon>
        <taxon>Pleocyemata</taxon>
        <taxon>Brachyura</taxon>
        <taxon>Eubrachyura</taxon>
        <taxon>Portunoidea</taxon>
        <taxon>Portunidae</taxon>
        <taxon>Portuninae</taxon>
        <taxon>Portunus</taxon>
    </lineage>
</organism>
<reference evidence="2 3" key="1">
    <citation type="submission" date="2019-05" db="EMBL/GenBank/DDBJ databases">
        <title>Another draft genome of Portunus trituberculatus and its Hox gene families provides insights of decapod evolution.</title>
        <authorList>
            <person name="Jeong J.-H."/>
            <person name="Song I."/>
            <person name="Kim S."/>
            <person name="Choi T."/>
            <person name="Kim D."/>
            <person name="Ryu S."/>
            <person name="Kim W."/>
        </authorList>
    </citation>
    <scope>NUCLEOTIDE SEQUENCE [LARGE SCALE GENOMIC DNA]</scope>
    <source>
        <tissue evidence="2">Muscle</tissue>
    </source>
</reference>
<evidence type="ECO:0000256" key="1">
    <source>
        <dbReference type="SAM" id="MobiDB-lite"/>
    </source>
</evidence>
<accession>A0A5B7CZ67</accession>
<dbReference type="EMBL" id="VSRR010000334">
    <property type="protein sequence ID" value="MPC14191.1"/>
    <property type="molecule type" value="Genomic_DNA"/>
</dbReference>
<name>A0A5B7CZ67_PORTR</name>
<evidence type="ECO:0000313" key="2">
    <source>
        <dbReference type="EMBL" id="MPC14191.1"/>
    </source>
</evidence>
<proteinExistence type="predicted"/>
<comment type="caution">
    <text evidence="2">The sequence shown here is derived from an EMBL/GenBank/DDBJ whole genome shotgun (WGS) entry which is preliminary data.</text>
</comment>
<dbReference type="AlphaFoldDB" id="A0A5B7CZ67"/>
<keyword evidence="3" id="KW-1185">Reference proteome</keyword>
<gene>
    <name evidence="2" type="ORF">E2C01_006950</name>
</gene>